<dbReference type="EMBL" id="PDUG01000004">
    <property type="protein sequence ID" value="PIC32240.1"/>
    <property type="molecule type" value="Genomic_DNA"/>
</dbReference>
<comment type="caution">
    <text evidence="1">The sequence shown here is derived from an EMBL/GenBank/DDBJ whole genome shotgun (WGS) entry which is preliminary data.</text>
</comment>
<dbReference type="AlphaFoldDB" id="A0A2G5TY47"/>
<dbReference type="OrthoDB" id="5871175at2759"/>
<gene>
    <name evidence="1" type="primary">Cnig_chr_IV.g12646</name>
    <name evidence="1" type="ORF">B9Z55_012646</name>
</gene>
<evidence type="ECO:0000313" key="2">
    <source>
        <dbReference type="Proteomes" id="UP000230233"/>
    </source>
</evidence>
<reference evidence="2" key="1">
    <citation type="submission" date="2017-10" db="EMBL/GenBank/DDBJ databases">
        <title>Rapid genome shrinkage in a self-fertile nematode reveals novel sperm competition proteins.</title>
        <authorList>
            <person name="Yin D."/>
            <person name="Schwarz E.M."/>
            <person name="Thomas C.G."/>
            <person name="Felde R.L."/>
            <person name="Korf I.F."/>
            <person name="Cutter A.D."/>
            <person name="Schartner C.M."/>
            <person name="Ralston E.J."/>
            <person name="Meyer B.J."/>
            <person name="Haag E.S."/>
        </authorList>
    </citation>
    <scope>NUCLEOTIDE SEQUENCE [LARGE SCALE GENOMIC DNA]</scope>
    <source>
        <strain evidence="2">JU1422</strain>
    </source>
</reference>
<evidence type="ECO:0000313" key="1">
    <source>
        <dbReference type="EMBL" id="PIC32240.1"/>
    </source>
</evidence>
<sequence length="271" mass="31100">MFILAFLHTFSWGDDLITVDDKWVTNLLTSQQSSNPLSTHITDEMQHYDNKRSQISPTVRRHSSNVKTYDAIQFRDKLRRGVSLENLGPHRVCFYPHPAPSNRNPPINRPVLFSKNPVGPASKNISRKVSSYSKMSSIARVAWLRPYAADPMHAATLPRNYAVHDPSSAATWNDRILYSNLNGGGAATVGRVGNNHHIVHGGRHFASLEKSKAQRYSRSEYHLMDQNNEFTDYDTIQRQVRLFVVLRNCYCFEKFIIQIFDLFVVSNFFKK</sequence>
<dbReference type="Proteomes" id="UP000230233">
    <property type="component" value="Chromosome IV"/>
</dbReference>
<organism evidence="1 2">
    <name type="scientific">Caenorhabditis nigoni</name>
    <dbReference type="NCBI Taxonomy" id="1611254"/>
    <lineage>
        <taxon>Eukaryota</taxon>
        <taxon>Metazoa</taxon>
        <taxon>Ecdysozoa</taxon>
        <taxon>Nematoda</taxon>
        <taxon>Chromadorea</taxon>
        <taxon>Rhabditida</taxon>
        <taxon>Rhabditina</taxon>
        <taxon>Rhabditomorpha</taxon>
        <taxon>Rhabditoidea</taxon>
        <taxon>Rhabditidae</taxon>
        <taxon>Peloderinae</taxon>
        <taxon>Caenorhabditis</taxon>
    </lineage>
</organism>
<keyword evidence="2" id="KW-1185">Reference proteome</keyword>
<proteinExistence type="predicted"/>
<protein>
    <submittedName>
        <fullName evidence="1">Uncharacterized protein</fullName>
    </submittedName>
</protein>
<accession>A0A2G5TY47</accession>
<name>A0A2G5TY47_9PELO</name>